<keyword evidence="3" id="KW-1185">Reference proteome</keyword>
<gene>
    <name evidence="2" type="ORF">VNI00_017572</name>
</gene>
<organism evidence="2 3">
    <name type="scientific">Paramarasmius palmivorus</name>
    <dbReference type="NCBI Taxonomy" id="297713"/>
    <lineage>
        <taxon>Eukaryota</taxon>
        <taxon>Fungi</taxon>
        <taxon>Dikarya</taxon>
        <taxon>Basidiomycota</taxon>
        <taxon>Agaricomycotina</taxon>
        <taxon>Agaricomycetes</taxon>
        <taxon>Agaricomycetidae</taxon>
        <taxon>Agaricales</taxon>
        <taxon>Marasmiineae</taxon>
        <taxon>Marasmiaceae</taxon>
        <taxon>Paramarasmius</taxon>
    </lineage>
</organism>
<comment type="caution">
    <text evidence="2">The sequence shown here is derived from an EMBL/GenBank/DDBJ whole genome shotgun (WGS) entry which is preliminary data.</text>
</comment>
<feature type="compositionally biased region" description="Basic and acidic residues" evidence="1">
    <location>
        <begin position="123"/>
        <end position="160"/>
    </location>
</feature>
<proteinExistence type="predicted"/>
<sequence>MYHLQPVIDEYIIGGHTWVNSDQERLKVLWGREALRRGDRVNEETRELILEYDRQEASDQRAWENYCQYYFEQVHHKNKDSEEDSDGSDDAGSDATGEEQSSSEEEESITWPVKRQLKGRSRLIGEKEDEAKDHTVDGQPEAKGEESLDTDQDKEHNSKP</sequence>
<evidence type="ECO:0000256" key="1">
    <source>
        <dbReference type="SAM" id="MobiDB-lite"/>
    </source>
</evidence>
<protein>
    <submittedName>
        <fullName evidence="2">Uncharacterized protein</fullName>
    </submittedName>
</protein>
<evidence type="ECO:0000313" key="3">
    <source>
        <dbReference type="Proteomes" id="UP001383192"/>
    </source>
</evidence>
<feature type="region of interest" description="Disordered" evidence="1">
    <location>
        <begin position="76"/>
        <end position="160"/>
    </location>
</feature>
<dbReference type="AlphaFoldDB" id="A0AAW0B7Z1"/>
<evidence type="ECO:0000313" key="2">
    <source>
        <dbReference type="EMBL" id="KAK7021040.1"/>
    </source>
</evidence>
<reference evidence="2 3" key="1">
    <citation type="submission" date="2024-01" db="EMBL/GenBank/DDBJ databases">
        <title>A draft genome for a cacao thread blight-causing isolate of Paramarasmius palmivorus.</title>
        <authorList>
            <person name="Baruah I.K."/>
            <person name="Bukari Y."/>
            <person name="Amoako-Attah I."/>
            <person name="Meinhardt L.W."/>
            <person name="Bailey B.A."/>
            <person name="Cohen S.P."/>
        </authorList>
    </citation>
    <scope>NUCLEOTIDE SEQUENCE [LARGE SCALE GENOMIC DNA]</scope>
    <source>
        <strain evidence="2 3">GH-12</strain>
    </source>
</reference>
<dbReference type="Proteomes" id="UP001383192">
    <property type="component" value="Unassembled WGS sequence"/>
</dbReference>
<dbReference type="EMBL" id="JAYKXP010000178">
    <property type="protein sequence ID" value="KAK7021040.1"/>
    <property type="molecule type" value="Genomic_DNA"/>
</dbReference>
<name>A0AAW0B7Z1_9AGAR</name>
<feature type="compositionally biased region" description="Acidic residues" evidence="1">
    <location>
        <begin position="81"/>
        <end position="92"/>
    </location>
</feature>
<accession>A0AAW0B7Z1</accession>